<sequence length="208" mass="22704">MADRTVEDAIAKSNATIVDFSDNLCWNGACNVVDPSESPLMFSSNEFTHAYAATYLNVVDQVGADAAVHVESAELPLDEALNSSKGSTASWTPDLGYTPLTNAPPLPHWTATDVVLNVRVQHEYKALMEMFLWARPKVQQYIHVGGKSTDELDAPHAAASRCTVTSATTSAQGISSRSWQSFKPKWAGCTTVELRCMWPRSTPSNIQR</sequence>
<organism evidence="1">
    <name type="scientific">Aphanomyces astaci</name>
    <name type="common">Crayfish plague agent</name>
    <dbReference type="NCBI Taxonomy" id="112090"/>
    <lineage>
        <taxon>Eukaryota</taxon>
        <taxon>Sar</taxon>
        <taxon>Stramenopiles</taxon>
        <taxon>Oomycota</taxon>
        <taxon>Saprolegniomycetes</taxon>
        <taxon>Saprolegniales</taxon>
        <taxon>Verrucalvaceae</taxon>
        <taxon>Aphanomyces</taxon>
    </lineage>
</organism>
<dbReference type="EMBL" id="KI913186">
    <property type="protein sequence ID" value="ETV68344.1"/>
    <property type="molecule type" value="Genomic_DNA"/>
</dbReference>
<name>W4FNC3_APHAT</name>
<dbReference type="RefSeq" id="XP_009842139.1">
    <property type="nucleotide sequence ID" value="XM_009843837.1"/>
</dbReference>
<dbReference type="GeneID" id="20817663"/>
<proteinExistence type="predicted"/>
<gene>
    <name evidence="1" type="ORF">H257_15667</name>
</gene>
<evidence type="ECO:0000313" key="1">
    <source>
        <dbReference type="EMBL" id="ETV68344.1"/>
    </source>
</evidence>
<dbReference type="AlphaFoldDB" id="W4FNC3"/>
<protein>
    <submittedName>
        <fullName evidence="1">Uncharacterized protein</fullName>
    </submittedName>
</protein>
<reference evidence="1" key="1">
    <citation type="submission" date="2013-12" db="EMBL/GenBank/DDBJ databases">
        <title>The Genome Sequence of Aphanomyces astaci APO3.</title>
        <authorList>
            <consortium name="The Broad Institute Genomics Platform"/>
            <person name="Russ C."/>
            <person name="Tyler B."/>
            <person name="van West P."/>
            <person name="Dieguez-Uribeondo J."/>
            <person name="Young S.K."/>
            <person name="Zeng Q."/>
            <person name="Gargeya S."/>
            <person name="Fitzgerald M."/>
            <person name="Abouelleil A."/>
            <person name="Alvarado L."/>
            <person name="Chapman S.B."/>
            <person name="Gainer-Dewar J."/>
            <person name="Goldberg J."/>
            <person name="Griggs A."/>
            <person name="Gujja S."/>
            <person name="Hansen M."/>
            <person name="Howarth C."/>
            <person name="Imamovic A."/>
            <person name="Ireland A."/>
            <person name="Larimer J."/>
            <person name="McCowan C."/>
            <person name="Murphy C."/>
            <person name="Pearson M."/>
            <person name="Poon T.W."/>
            <person name="Priest M."/>
            <person name="Roberts A."/>
            <person name="Saif S."/>
            <person name="Shea T."/>
            <person name="Sykes S."/>
            <person name="Wortman J."/>
            <person name="Nusbaum C."/>
            <person name="Birren B."/>
        </authorList>
    </citation>
    <scope>NUCLEOTIDE SEQUENCE [LARGE SCALE GENOMIC DNA]</scope>
    <source>
        <strain evidence="1">APO3</strain>
    </source>
</reference>
<dbReference type="VEuPathDB" id="FungiDB:H257_15667"/>
<accession>W4FNC3</accession>
<dbReference type="OrthoDB" id="10649712at2759"/>